<sequence length="269" mass="29928">MSKQPVKVTIDPKDIVADTIAYYKTSHFDGSKRLRVSFLDQPGIDTGGLSRQFFNDSIEAIADFPGYMLFEGPDNRKLPAYNSTSVHSGLFEVLGRLIGHSILQCSIGYPCLAPPVYWYLATGDVHKALSYVSIVDVRDEEVKGYIEKVASADIPTIEELQQDDRFIALCSECGITTRLSEIAFLVGVLGGKVVPVVPVVPSYRSFVAIQIKWLKRTVTTDDTNYPRIVDCCNGDDQLEAGLRWLTTETRHPSTAKLCKLLRYLPTDKT</sequence>
<dbReference type="InterPro" id="IPR000569">
    <property type="entry name" value="HECT_dom"/>
</dbReference>
<feature type="domain" description="HECT" evidence="3">
    <location>
        <begin position="26"/>
        <end position="104"/>
    </location>
</feature>
<gene>
    <name evidence="4" type="ORF">OS493_000363</name>
</gene>
<dbReference type="EMBL" id="MU825396">
    <property type="protein sequence ID" value="KAJ7394548.1"/>
    <property type="molecule type" value="Genomic_DNA"/>
</dbReference>
<dbReference type="InterPro" id="IPR035983">
    <property type="entry name" value="Hect_E3_ubiquitin_ligase"/>
</dbReference>
<dbReference type="GO" id="GO:0004842">
    <property type="term" value="F:ubiquitin-protein transferase activity"/>
    <property type="evidence" value="ECO:0007669"/>
    <property type="project" value="InterPro"/>
</dbReference>
<keyword evidence="1 2" id="KW-0833">Ubl conjugation pathway</keyword>
<dbReference type="SUPFAM" id="SSF56204">
    <property type="entry name" value="Hect, E3 ligase catalytic domain"/>
    <property type="match status" value="1"/>
</dbReference>
<dbReference type="OrthoDB" id="5988464at2759"/>
<reference evidence="4" key="1">
    <citation type="submission" date="2023-01" db="EMBL/GenBank/DDBJ databases">
        <title>Genome assembly of the deep-sea coral Lophelia pertusa.</title>
        <authorList>
            <person name="Herrera S."/>
            <person name="Cordes E."/>
        </authorList>
    </citation>
    <scope>NUCLEOTIDE SEQUENCE</scope>
    <source>
        <strain evidence="4">USNM1676648</strain>
        <tissue evidence="4">Polyp</tissue>
    </source>
</reference>
<dbReference type="PROSITE" id="PS50237">
    <property type="entry name" value="HECT"/>
    <property type="match status" value="1"/>
</dbReference>
<organism evidence="4 5">
    <name type="scientific">Desmophyllum pertusum</name>
    <dbReference type="NCBI Taxonomy" id="174260"/>
    <lineage>
        <taxon>Eukaryota</taxon>
        <taxon>Metazoa</taxon>
        <taxon>Cnidaria</taxon>
        <taxon>Anthozoa</taxon>
        <taxon>Hexacorallia</taxon>
        <taxon>Scleractinia</taxon>
        <taxon>Caryophylliina</taxon>
        <taxon>Caryophylliidae</taxon>
        <taxon>Desmophyllum</taxon>
    </lineage>
</organism>
<evidence type="ECO:0000313" key="5">
    <source>
        <dbReference type="Proteomes" id="UP001163046"/>
    </source>
</evidence>
<comment type="caution">
    <text evidence="4">The sequence shown here is derived from an EMBL/GenBank/DDBJ whole genome shotgun (WGS) entry which is preliminary data.</text>
</comment>
<name>A0A9X0A6Z0_9CNID</name>
<accession>A0A9X0A6Z0</accession>
<comment type="caution">
    <text evidence="2">Lacks conserved residue(s) required for the propagation of feature annotation.</text>
</comment>
<evidence type="ECO:0000256" key="2">
    <source>
        <dbReference type="PROSITE-ProRule" id="PRU00104"/>
    </source>
</evidence>
<keyword evidence="5" id="KW-1185">Reference proteome</keyword>
<dbReference type="AlphaFoldDB" id="A0A9X0A6Z0"/>
<proteinExistence type="predicted"/>
<protein>
    <recommendedName>
        <fullName evidence="3">HECT domain-containing protein</fullName>
    </recommendedName>
</protein>
<dbReference type="Gene3D" id="3.90.1750.10">
    <property type="entry name" value="Hect, E3 ligase catalytic domains"/>
    <property type="match status" value="1"/>
</dbReference>
<evidence type="ECO:0000256" key="1">
    <source>
        <dbReference type="ARBA" id="ARBA00022786"/>
    </source>
</evidence>
<evidence type="ECO:0000313" key="4">
    <source>
        <dbReference type="EMBL" id="KAJ7394548.1"/>
    </source>
</evidence>
<dbReference type="Proteomes" id="UP001163046">
    <property type="component" value="Unassembled WGS sequence"/>
</dbReference>
<evidence type="ECO:0000259" key="3">
    <source>
        <dbReference type="PROSITE" id="PS50237"/>
    </source>
</evidence>